<dbReference type="PANTHER" id="PTHR30250:SF10">
    <property type="entry name" value="LIPOPOLYSACCHARIDE BIOSYNTHESIS PROTEIN WZXC"/>
    <property type="match status" value="1"/>
</dbReference>
<protein>
    <submittedName>
        <fullName evidence="8">Putative lipopolysaccharide biosynthesis protein</fullName>
    </submittedName>
</protein>
<comment type="subcellular location">
    <subcellularLocation>
        <location evidence="1">Cell membrane</location>
        <topology evidence="1">Multi-pass membrane protein</topology>
    </subcellularLocation>
</comment>
<dbReference type="Proteomes" id="UP000006227">
    <property type="component" value="Unassembled WGS sequence"/>
</dbReference>
<feature type="transmembrane region" description="Helical" evidence="7">
    <location>
        <begin position="17"/>
        <end position="34"/>
    </location>
</feature>
<sequence>MKNKVFTGFFWKFNEQISSQLVTFIISIILARLLTPKDYGIVALINVFISIADVFVTSGFGAALIQKKDADDTDFSTIFIISELFSIVVYIAIYLMAPSIAKFYNNNDLTLIVRIFALKLPLSAFNAIQQAYVSKKMLFKKIFISTTASAIISGCIGIVLAYMGFGIWALIMQYILNTVIVSVALFVQLDWHPEWKFSWSSGKPLLNYGWKVLMTSILGAFFNQLRTLLLGKAYTPAELAYYNRGQKFPELLSQNIDGTISTVLFPAMSAYNDDLEKIKLLVRKSIKVSTFIIMPLMFGMAATAKPIILILLTDKWIESVPYMQYLCIAGAFGTISNTNMQAISAIGRSDILLNLELIKKPIYLLLLVVGLKISVLAVAYTMTIYSVCSALLNMSPNRKLLSYKFKEQVEDILPALILSITMFIIVELITLIKLPIFVMFVAQIFVGVVIYTLLALIFKLEACMYILEIIKSSKKKYRKYE</sequence>
<dbReference type="GO" id="GO:0005886">
    <property type="term" value="C:plasma membrane"/>
    <property type="evidence" value="ECO:0007669"/>
    <property type="project" value="UniProtKB-SubCell"/>
</dbReference>
<feature type="transmembrane region" description="Helical" evidence="7">
    <location>
        <begin position="444"/>
        <end position="467"/>
    </location>
</feature>
<evidence type="ECO:0000256" key="3">
    <source>
        <dbReference type="ARBA" id="ARBA00022475"/>
    </source>
</evidence>
<keyword evidence="3" id="KW-1003">Cell membrane</keyword>
<dbReference type="InterPro" id="IPR050833">
    <property type="entry name" value="Poly_Biosynth_Transport"/>
</dbReference>
<accession>F5VDA7</accession>
<comment type="similarity">
    <text evidence="2">Belongs to the polysaccharide synthase family.</text>
</comment>
<comment type="caution">
    <text evidence="8">The sequence shown here is derived from an EMBL/GenBank/DDBJ whole genome shotgun (WGS) entry which is preliminary data.</text>
</comment>
<evidence type="ECO:0000313" key="9">
    <source>
        <dbReference type="Proteomes" id="UP000006227"/>
    </source>
</evidence>
<organism evidence="8 9">
    <name type="scientific">Ligilactobacillus salivarius NIAS840</name>
    <dbReference type="NCBI Taxonomy" id="1029822"/>
    <lineage>
        <taxon>Bacteria</taxon>
        <taxon>Bacillati</taxon>
        <taxon>Bacillota</taxon>
        <taxon>Bacilli</taxon>
        <taxon>Lactobacillales</taxon>
        <taxon>Lactobacillaceae</taxon>
        <taxon>Ligilactobacillus</taxon>
    </lineage>
</organism>
<feature type="transmembrane region" description="Helical" evidence="7">
    <location>
        <begin position="77"/>
        <end position="97"/>
    </location>
</feature>
<evidence type="ECO:0000256" key="2">
    <source>
        <dbReference type="ARBA" id="ARBA00007430"/>
    </source>
</evidence>
<evidence type="ECO:0000256" key="5">
    <source>
        <dbReference type="ARBA" id="ARBA00022989"/>
    </source>
</evidence>
<evidence type="ECO:0000313" key="8">
    <source>
        <dbReference type="EMBL" id="EGL98825.1"/>
    </source>
</evidence>
<feature type="transmembrane region" description="Helical" evidence="7">
    <location>
        <begin position="362"/>
        <end position="392"/>
    </location>
</feature>
<feature type="transmembrane region" description="Helical" evidence="7">
    <location>
        <begin position="142"/>
        <end position="165"/>
    </location>
</feature>
<reference evidence="8 9" key="1">
    <citation type="journal article" date="2011" name="J. Bacteriol.">
        <title>Genome Sequence of Lactobacillus salivarius NIAS840, Isolated from Chicken Intestine.</title>
        <authorList>
            <person name="Ham J.S."/>
            <person name="Kim H.W."/>
            <person name="Seol K.H."/>
            <person name="Jang A."/>
            <person name="Jeong S.G."/>
            <person name="Oh M.H."/>
            <person name="Kim D.H."/>
            <person name="Kang D.K."/>
            <person name="Kim G.B."/>
            <person name="Cha C.J."/>
        </authorList>
    </citation>
    <scope>NUCLEOTIDE SEQUENCE [LARGE SCALE GENOMIC DNA]</scope>
    <source>
        <strain evidence="8 9">NIAS840</strain>
    </source>
</reference>
<gene>
    <name evidence="8" type="ORF">NIAS840_00533</name>
</gene>
<dbReference type="Pfam" id="PF13440">
    <property type="entry name" value="Polysacc_synt_3"/>
    <property type="match status" value="1"/>
</dbReference>
<evidence type="ECO:0000256" key="4">
    <source>
        <dbReference type="ARBA" id="ARBA00022692"/>
    </source>
</evidence>
<feature type="transmembrane region" description="Helical" evidence="7">
    <location>
        <begin position="171"/>
        <end position="191"/>
    </location>
</feature>
<dbReference type="EMBL" id="AFMN01000001">
    <property type="protein sequence ID" value="EGL98825.1"/>
    <property type="molecule type" value="Genomic_DNA"/>
</dbReference>
<name>F5VDA7_9LACO</name>
<dbReference type="CDD" id="cd13127">
    <property type="entry name" value="MATE_tuaB_like"/>
    <property type="match status" value="1"/>
</dbReference>
<keyword evidence="4 7" id="KW-0812">Transmembrane</keyword>
<evidence type="ECO:0000256" key="1">
    <source>
        <dbReference type="ARBA" id="ARBA00004651"/>
    </source>
</evidence>
<feature type="transmembrane region" description="Helical" evidence="7">
    <location>
        <begin position="291"/>
        <end position="312"/>
    </location>
</feature>
<feature type="transmembrane region" description="Helical" evidence="7">
    <location>
        <begin position="41"/>
        <end position="65"/>
    </location>
</feature>
<feature type="transmembrane region" description="Helical" evidence="7">
    <location>
        <begin position="251"/>
        <end position="271"/>
    </location>
</feature>
<feature type="transmembrane region" description="Helical" evidence="7">
    <location>
        <begin position="212"/>
        <end position="231"/>
    </location>
</feature>
<evidence type="ECO:0000256" key="7">
    <source>
        <dbReference type="SAM" id="Phobius"/>
    </source>
</evidence>
<dbReference type="PATRIC" id="fig|1029822.3.peg.533"/>
<proteinExistence type="inferred from homology"/>
<feature type="transmembrane region" description="Helical" evidence="7">
    <location>
        <begin position="412"/>
        <end position="432"/>
    </location>
</feature>
<dbReference type="AlphaFoldDB" id="F5VDA7"/>
<evidence type="ECO:0000256" key="6">
    <source>
        <dbReference type="ARBA" id="ARBA00023136"/>
    </source>
</evidence>
<keyword evidence="6 7" id="KW-0472">Membrane</keyword>
<dbReference type="RefSeq" id="WP_003705463.1">
    <property type="nucleotide sequence ID" value="NZ_AFMN01000001.1"/>
</dbReference>
<keyword evidence="5 7" id="KW-1133">Transmembrane helix</keyword>
<dbReference type="PANTHER" id="PTHR30250">
    <property type="entry name" value="PST FAMILY PREDICTED COLANIC ACID TRANSPORTER"/>
    <property type="match status" value="1"/>
</dbReference>